<accession>A0A953T5L3</accession>
<name>A0A953T5L3_9BURK</name>
<keyword evidence="3" id="KW-1185">Reference proteome</keyword>
<dbReference type="EMBL" id="JAHXRI010000010">
    <property type="protein sequence ID" value="MBZ1351741.1"/>
    <property type="molecule type" value="Genomic_DNA"/>
</dbReference>
<dbReference type="Proteomes" id="UP000739565">
    <property type="component" value="Unassembled WGS sequence"/>
</dbReference>
<sequence length="292" mass="31494">MNTQRTNYCLRPLWTTACALAALTLTPLSHAYAPLNTDDAGTVGHKTNQVELYGSFAKEYGAGGEQIDPTSATVDYEGGGAVRAAPFTYTRGITDELDAFVGATYYGSPKGSFSSITNYSFGLKWRFYGDGETGLNLAIKPQVILPATSAQQNYGVGNAALNYGVIAIASYFWEEAELHANVAYLRAPYNTSQSVGFSNDPNRTNLYSVSLAPVWRVTPQFKLALDAGINTNPVVADQSFINYGMVAAIYSPTKTLDLGLSFQRYAANFGSVFSGSGAYTNRIQAGVTWRFD</sequence>
<feature type="signal peptide" evidence="1">
    <location>
        <begin position="1"/>
        <end position="31"/>
    </location>
</feature>
<evidence type="ECO:0000313" key="3">
    <source>
        <dbReference type="Proteomes" id="UP000739565"/>
    </source>
</evidence>
<dbReference type="AlphaFoldDB" id="A0A953T5L3"/>
<dbReference type="RefSeq" id="WP_259662124.1">
    <property type="nucleotide sequence ID" value="NZ_JAHXRI010000010.1"/>
</dbReference>
<feature type="chain" id="PRO_5037164493" evidence="1">
    <location>
        <begin position="32"/>
        <end position="292"/>
    </location>
</feature>
<proteinExistence type="predicted"/>
<protein>
    <submittedName>
        <fullName evidence="2">Uncharacterized protein</fullName>
    </submittedName>
</protein>
<keyword evidence="1" id="KW-0732">Signal</keyword>
<evidence type="ECO:0000313" key="2">
    <source>
        <dbReference type="EMBL" id="MBZ1351741.1"/>
    </source>
</evidence>
<evidence type="ECO:0000256" key="1">
    <source>
        <dbReference type="SAM" id="SignalP"/>
    </source>
</evidence>
<reference evidence="2" key="1">
    <citation type="submission" date="2021-07" db="EMBL/GenBank/DDBJ databases">
        <title>New genus and species of the family Alcaligenaceae.</title>
        <authorList>
            <person name="Hahn M.W."/>
        </authorList>
    </citation>
    <scope>NUCLEOTIDE SEQUENCE</scope>
    <source>
        <strain evidence="2">LF4-65</strain>
    </source>
</reference>
<comment type="caution">
    <text evidence="2">The sequence shown here is derived from an EMBL/GenBank/DDBJ whole genome shotgun (WGS) entry which is preliminary data.</text>
</comment>
<gene>
    <name evidence="2" type="ORF">KZZ10_13910</name>
</gene>
<organism evidence="2 3">
    <name type="scientific">Zwartia hollandica</name>
    <dbReference type="NCBI Taxonomy" id="324606"/>
    <lineage>
        <taxon>Bacteria</taxon>
        <taxon>Pseudomonadati</taxon>
        <taxon>Pseudomonadota</taxon>
        <taxon>Betaproteobacteria</taxon>
        <taxon>Burkholderiales</taxon>
        <taxon>Alcaligenaceae</taxon>
        <taxon>Zwartia</taxon>
    </lineage>
</organism>